<dbReference type="Gene3D" id="1.10.1740.10">
    <property type="match status" value="1"/>
</dbReference>
<feature type="domain" description="RNA polymerase sigma-70 region 2" evidence="5">
    <location>
        <begin position="31"/>
        <end position="89"/>
    </location>
</feature>
<gene>
    <name evidence="7" type="ORF">Mucpa_1071</name>
</gene>
<dbReference type="RefSeq" id="WP_008504925.1">
    <property type="nucleotide sequence ID" value="NZ_CM001403.1"/>
</dbReference>
<evidence type="ECO:0000256" key="4">
    <source>
        <dbReference type="ARBA" id="ARBA00023163"/>
    </source>
</evidence>
<dbReference type="InterPro" id="IPR013249">
    <property type="entry name" value="RNA_pol_sigma70_r4_t2"/>
</dbReference>
<dbReference type="Pfam" id="PF08281">
    <property type="entry name" value="Sigma70_r4_2"/>
    <property type="match status" value="1"/>
</dbReference>
<dbReference type="InterPro" id="IPR007627">
    <property type="entry name" value="RNA_pol_sigma70_r2"/>
</dbReference>
<dbReference type="Gene3D" id="1.10.10.10">
    <property type="entry name" value="Winged helix-like DNA-binding domain superfamily/Winged helix DNA-binding domain"/>
    <property type="match status" value="1"/>
</dbReference>
<evidence type="ECO:0000259" key="6">
    <source>
        <dbReference type="Pfam" id="PF08281"/>
    </source>
</evidence>
<dbReference type="NCBIfam" id="TIGR02937">
    <property type="entry name" value="sigma70-ECF"/>
    <property type="match status" value="1"/>
</dbReference>
<name>H1YEZ0_9SPHI</name>
<dbReference type="GO" id="GO:0006352">
    <property type="term" value="P:DNA-templated transcription initiation"/>
    <property type="evidence" value="ECO:0007669"/>
    <property type="project" value="InterPro"/>
</dbReference>
<dbReference type="CDD" id="cd06171">
    <property type="entry name" value="Sigma70_r4"/>
    <property type="match status" value="1"/>
</dbReference>
<dbReference type="EMBL" id="CM001403">
    <property type="protein sequence ID" value="EHQ25243.1"/>
    <property type="molecule type" value="Genomic_DNA"/>
</dbReference>
<dbReference type="InterPro" id="IPR014284">
    <property type="entry name" value="RNA_pol_sigma-70_dom"/>
</dbReference>
<evidence type="ECO:0000313" key="8">
    <source>
        <dbReference type="Proteomes" id="UP000002774"/>
    </source>
</evidence>
<dbReference type="OrthoDB" id="659577at2"/>
<keyword evidence="8" id="KW-1185">Reference proteome</keyword>
<keyword evidence="2" id="KW-0805">Transcription regulation</keyword>
<dbReference type="Pfam" id="PF04542">
    <property type="entry name" value="Sigma70_r2"/>
    <property type="match status" value="1"/>
</dbReference>
<dbReference type="InterPro" id="IPR036388">
    <property type="entry name" value="WH-like_DNA-bd_sf"/>
</dbReference>
<organism evidence="7 8">
    <name type="scientific">Mucilaginibacter paludis DSM 18603</name>
    <dbReference type="NCBI Taxonomy" id="714943"/>
    <lineage>
        <taxon>Bacteria</taxon>
        <taxon>Pseudomonadati</taxon>
        <taxon>Bacteroidota</taxon>
        <taxon>Sphingobacteriia</taxon>
        <taxon>Sphingobacteriales</taxon>
        <taxon>Sphingobacteriaceae</taxon>
        <taxon>Mucilaginibacter</taxon>
    </lineage>
</organism>
<dbReference type="GO" id="GO:0003677">
    <property type="term" value="F:DNA binding"/>
    <property type="evidence" value="ECO:0007669"/>
    <property type="project" value="InterPro"/>
</dbReference>
<evidence type="ECO:0000256" key="3">
    <source>
        <dbReference type="ARBA" id="ARBA00023082"/>
    </source>
</evidence>
<dbReference type="InterPro" id="IPR039425">
    <property type="entry name" value="RNA_pol_sigma-70-like"/>
</dbReference>
<dbReference type="SUPFAM" id="SSF88946">
    <property type="entry name" value="Sigma2 domain of RNA polymerase sigma factors"/>
    <property type="match status" value="1"/>
</dbReference>
<dbReference type="InterPro" id="IPR013325">
    <property type="entry name" value="RNA_pol_sigma_r2"/>
</dbReference>
<dbReference type="SUPFAM" id="SSF88659">
    <property type="entry name" value="Sigma3 and sigma4 domains of RNA polymerase sigma factors"/>
    <property type="match status" value="1"/>
</dbReference>
<keyword evidence="3" id="KW-0731">Sigma factor</keyword>
<evidence type="ECO:0000259" key="5">
    <source>
        <dbReference type="Pfam" id="PF04542"/>
    </source>
</evidence>
<comment type="similarity">
    <text evidence="1">Belongs to the sigma-70 factor family. ECF subfamily.</text>
</comment>
<accession>H1YEZ0</accession>
<dbReference type="InterPro" id="IPR013324">
    <property type="entry name" value="RNA_pol_sigma_r3/r4-like"/>
</dbReference>
<dbReference type="HOGENOM" id="CLU_047691_4_3_10"/>
<dbReference type="PANTHER" id="PTHR43133:SF46">
    <property type="entry name" value="RNA POLYMERASE SIGMA-70 FACTOR ECF SUBFAMILY"/>
    <property type="match status" value="1"/>
</dbReference>
<proteinExistence type="inferred from homology"/>
<reference evidence="7" key="1">
    <citation type="submission" date="2011-09" db="EMBL/GenBank/DDBJ databases">
        <title>The permanent draft genome of Mucilaginibacter paludis DSM 18603.</title>
        <authorList>
            <consortium name="US DOE Joint Genome Institute (JGI-PGF)"/>
            <person name="Lucas S."/>
            <person name="Han J."/>
            <person name="Lapidus A."/>
            <person name="Bruce D."/>
            <person name="Goodwin L."/>
            <person name="Pitluck S."/>
            <person name="Peters L."/>
            <person name="Kyrpides N."/>
            <person name="Mavromatis K."/>
            <person name="Ivanova N."/>
            <person name="Mikhailova N."/>
            <person name="Held B."/>
            <person name="Detter J.C."/>
            <person name="Tapia R."/>
            <person name="Han C."/>
            <person name="Land M."/>
            <person name="Hauser L."/>
            <person name="Markowitz V."/>
            <person name="Cheng J.-F."/>
            <person name="Hugenholtz P."/>
            <person name="Woyke T."/>
            <person name="Wu D."/>
            <person name="Tindall B."/>
            <person name="Brambilla E."/>
            <person name="Klenk H.-P."/>
            <person name="Eisen J.A."/>
        </authorList>
    </citation>
    <scope>NUCLEOTIDE SEQUENCE [LARGE SCALE GENOMIC DNA]</scope>
    <source>
        <strain evidence="7">DSM 18603</strain>
    </source>
</reference>
<sequence length="196" mass="22635">MLNVSPDREILVALKAGDETAFRTVFDLFFKRLYAFSYKMLKDKGQAEEIVNDTFMSVWANRDKLNVELPIGPYLYTITRRLTLNALRQIASSQKAVDELWAIIEKVSHDTEQSVLLNDLQRFTDAAIEALPAQQQLVFKLSRYEHLNYDEIAVKLNLSRNTVKNHLVAALKTLRSHFNHSDLNYFILISAVFIKK</sequence>
<dbReference type="PANTHER" id="PTHR43133">
    <property type="entry name" value="RNA POLYMERASE ECF-TYPE SIGMA FACTO"/>
    <property type="match status" value="1"/>
</dbReference>
<dbReference type="AlphaFoldDB" id="H1YEZ0"/>
<dbReference type="eggNOG" id="COG1595">
    <property type="taxonomic scope" value="Bacteria"/>
</dbReference>
<evidence type="ECO:0000256" key="2">
    <source>
        <dbReference type="ARBA" id="ARBA00023015"/>
    </source>
</evidence>
<dbReference type="STRING" id="714943.Mucpa_1071"/>
<dbReference type="Proteomes" id="UP000002774">
    <property type="component" value="Chromosome"/>
</dbReference>
<dbReference type="InterPro" id="IPR014327">
    <property type="entry name" value="RNA_pol_sigma70_bacteroid"/>
</dbReference>
<keyword evidence="4" id="KW-0804">Transcription</keyword>
<evidence type="ECO:0000256" key="1">
    <source>
        <dbReference type="ARBA" id="ARBA00010641"/>
    </source>
</evidence>
<dbReference type="GO" id="GO:0016987">
    <property type="term" value="F:sigma factor activity"/>
    <property type="evidence" value="ECO:0007669"/>
    <property type="project" value="UniProtKB-KW"/>
</dbReference>
<feature type="domain" description="RNA polymerase sigma factor 70 region 4 type 2" evidence="6">
    <location>
        <begin position="125"/>
        <end position="174"/>
    </location>
</feature>
<protein>
    <submittedName>
        <fullName evidence="7">RNA polymerase, sigma-24 subunit, ECF subfamily</fullName>
    </submittedName>
</protein>
<evidence type="ECO:0000313" key="7">
    <source>
        <dbReference type="EMBL" id="EHQ25243.1"/>
    </source>
</evidence>
<dbReference type="NCBIfam" id="TIGR02985">
    <property type="entry name" value="Sig70_bacteroi1"/>
    <property type="match status" value="1"/>
</dbReference>